<keyword evidence="5" id="KW-1185">Reference proteome</keyword>
<accession>A0A5C4S0M5</accession>
<comment type="caution">
    <text evidence="4">The sequence shown here is derived from an EMBL/GenBank/DDBJ whole genome shotgun (WGS) entry which is preliminary data.</text>
</comment>
<name>A0A5C4S0M5_PROVB</name>
<gene>
    <name evidence="4" type="ORF">FGF68_06150</name>
</gene>
<evidence type="ECO:0000256" key="1">
    <source>
        <dbReference type="ARBA" id="ARBA00022729"/>
    </source>
</evidence>
<evidence type="ECO:0000259" key="3">
    <source>
        <dbReference type="Pfam" id="PF13505"/>
    </source>
</evidence>
<dbReference type="AlphaFoldDB" id="A0A5C4S0M5"/>
<dbReference type="Gene3D" id="2.40.160.20">
    <property type="match status" value="1"/>
</dbReference>
<dbReference type="SUPFAM" id="SSF56925">
    <property type="entry name" value="OMPA-like"/>
    <property type="match status" value="1"/>
</dbReference>
<dbReference type="InterPro" id="IPR027385">
    <property type="entry name" value="Beta-barrel_OMP"/>
</dbReference>
<protein>
    <submittedName>
        <fullName evidence="4">Porin family protein</fullName>
    </submittedName>
</protein>
<proteinExistence type="predicted"/>
<keyword evidence="1 2" id="KW-0732">Signal</keyword>
<feature type="domain" description="Outer membrane protein beta-barrel" evidence="3">
    <location>
        <begin position="24"/>
        <end position="186"/>
    </location>
</feature>
<dbReference type="EMBL" id="VDCI01000004">
    <property type="protein sequence ID" value="TNJ36758.1"/>
    <property type="molecule type" value="Genomic_DNA"/>
</dbReference>
<feature type="signal peptide" evidence="2">
    <location>
        <begin position="1"/>
        <end position="24"/>
    </location>
</feature>
<evidence type="ECO:0000313" key="4">
    <source>
        <dbReference type="EMBL" id="TNJ36758.1"/>
    </source>
</evidence>
<feature type="chain" id="PRO_5022780868" evidence="2">
    <location>
        <begin position="25"/>
        <end position="204"/>
    </location>
</feature>
<organism evidence="4 5">
    <name type="scientific">Prosthecochloris vibrioformis</name>
    <name type="common">Chlorobium vibrioforme</name>
    <dbReference type="NCBI Taxonomy" id="1098"/>
    <lineage>
        <taxon>Bacteria</taxon>
        <taxon>Pseudomonadati</taxon>
        <taxon>Chlorobiota</taxon>
        <taxon>Chlorobiia</taxon>
        <taxon>Chlorobiales</taxon>
        <taxon>Chlorobiaceae</taxon>
        <taxon>Prosthecochloris</taxon>
    </lineage>
</organism>
<reference evidence="4 5" key="1">
    <citation type="submission" date="2019-05" db="EMBL/GenBank/DDBJ databases">
        <title>Draft Whole-Genome sequence of the green sulfur bacterium Prosthecochloris vibrioformis DSM 260.</title>
        <authorList>
            <person name="Meyer T.E."/>
            <person name="Kyndt J.A."/>
        </authorList>
    </citation>
    <scope>NUCLEOTIDE SEQUENCE [LARGE SCALE GENOMIC DNA]</scope>
    <source>
        <strain evidence="4 5">DSM 260</strain>
    </source>
</reference>
<evidence type="ECO:0000313" key="5">
    <source>
        <dbReference type="Proteomes" id="UP000309544"/>
    </source>
</evidence>
<dbReference type="Pfam" id="PF13505">
    <property type="entry name" value="OMP_b-brl"/>
    <property type="match status" value="1"/>
</dbReference>
<sequence length="204" mass="22309">MKKALSLVMVFVAGFMWSSTGISAQKYVSGNIGINWFNDAEINDAGTDIENIKLDSGLTLTGAFGCDYGAYRVEGELGYQSSEVDSIVDLVDDVTDEDVTADVAIVSLMMNGYYDIEFSGLEVSPYAGVGVAQVSYDEWNNGDADVDETTLAWQLGAVFGFPIADNIMLDARYRYFKTTDFNIGSYETDHETHSALLGMRINID</sequence>
<dbReference type="Proteomes" id="UP000309544">
    <property type="component" value="Unassembled WGS sequence"/>
</dbReference>
<evidence type="ECO:0000256" key="2">
    <source>
        <dbReference type="SAM" id="SignalP"/>
    </source>
</evidence>
<dbReference type="InterPro" id="IPR011250">
    <property type="entry name" value="OMP/PagP_B-barrel"/>
</dbReference>